<dbReference type="InterPro" id="IPR002772">
    <property type="entry name" value="Glyco_hydro_3_C"/>
</dbReference>
<keyword evidence="3" id="KW-0378">Hydrolase</keyword>
<evidence type="ECO:0000259" key="5">
    <source>
        <dbReference type="SMART" id="SM01217"/>
    </source>
</evidence>
<dbReference type="SUPFAM" id="SSF51445">
    <property type="entry name" value="(Trans)glycosidases"/>
    <property type="match status" value="1"/>
</dbReference>
<dbReference type="SUPFAM" id="SSF49785">
    <property type="entry name" value="Galactose-binding domain-like"/>
    <property type="match status" value="1"/>
</dbReference>
<evidence type="ECO:0000313" key="7">
    <source>
        <dbReference type="Proteomes" id="UP001059380"/>
    </source>
</evidence>
<dbReference type="Pfam" id="PF01915">
    <property type="entry name" value="Glyco_hydro_3_C"/>
    <property type="match status" value="1"/>
</dbReference>
<feature type="signal peptide" evidence="4">
    <location>
        <begin position="1"/>
        <end position="27"/>
    </location>
</feature>
<dbReference type="RefSeq" id="WP_260793967.1">
    <property type="nucleotide sequence ID" value="NZ_CP093313.1"/>
</dbReference>
<dbReference type="Pfam" id="PF00933">
    <property type="entry name" value="Glyco_hydro_3"/>
    <property type="match status" value="1"/>
</dbReference>
<dbReference type="InterPro" id="IPR008979">
    <property type="entry name" value="Galactose-bd-like_sf"/>
</dbReference>
<dbReference type="SUPFAM" id="SSF52279">
    <property type="entry name" value="Beta-D-glucan exohydrolase, C-terminal domain"/>
    <property type="match status" value="1"/>
</dbReference>
<protein>
    <submittedName>
        <fullName evidence="6">CIA30 family protein</fullName>
    </submittedName>
</protein>
<dbReference type="GO" id="GO:0009044">
    <property type="term" value="F:xylan 1,4-beta-xylosidase activity"/>
    <property type="evidence" value="ECO:0007669"/>
    <property type="project" value="InterPro"/>
</dbReference>
<keyword evidence="2 4" id="KW-0732">Signal</keyword>
<gene>
    <name evidence="6" type="ORF">MOP44_00670</name>
</gene>
<sequence length="970" mass="104623">MTLCAHKLSSRLLPALLLASSAFTSTALCQNNPADTTSTAPYKNAALPVPDRVADLLSRMTLEEKIDQINWGWLQKVDVVDPTNTYTAESARKALGAEWGGDIQLTPRNAAILRNAVQRYQLEKTRLGIPVIFPGEALHGYMEYGATSFPQALGLASTFDPALVKRIFTAIGDEAGSRGSGQVFSPVLDIARDPRWGRTEETLGEDPYLVSRMGVAAITGLQGDTYLIDRHHVLATAKHFAVHGAPEGGTNTAPGNYSERVIRDNFLVPFQAAVQEAHVGSVMACYNEIDGVPCHANHWLLDKVLRQEWGFDGYISSDDNGIQMLMDTHHTAHDMNDAARQALDAGVDFDVSDVPVYARLGDQVKAGAVSIAQVDRAVSRILATKFRLGLFDHPYVDPDYAERINNGPEHRQLALEAARKSLVLLKNDKNILPLDLAKLKAIAVIGPNAADLHIGGYSRDPGFGISVLDGIKARVGDKAKVLYEKGCKITTAPEGFRGWWADNVELVDTASQAGSIKAAVDAARKSDVAIVVVGENESTNREAWSEGHRGDRDSLDLLGAQNDLVKAVVETGKPVIVLLINGRPLSVNYIAEHAAAIFEGWYMGEMGGQAFAEAVFGDINPGGKLPITFPRTVGALPDFYNHKPSDNRSYEFSTRKPLFAFGSGLSYTTFKFDNLKVEPQQILPGATAKVTVDITNTGSREGDEVAELYLHQRVASVTQPVMKLTRFERLTLKPGEKRTVEFSVTPDMLKIWDINMHHVIEPGVFNLMVGPSSDDTKTVKLTVAGLNGETGKPISTAPIPSNSESGIVSTFDDGKVAANYGMWIAAGDSMNGGKSKSSIAIVEPGAQASKGALQIKGENIEGGPFIFSGALYTPGATPMQPVNLSSKKGISFWAKGDGGTYTVLFLTESRSGQSGEIPGMTTFVAGAEWKQYTFPFSTFETDGSDLTGIGFICITDPGKFQFAIDQVEIK</sequence>
<dbReference type="FunFam" id="2.60.40.10:FF:000495">
    <property type="entry name" value="Periplasmic beta-glucosidase"/>
    <property type="match status" value="1"/>
</dbReference>
<dbReference type="GO" id="GO:0045493">
    <property type="term" value="P:xylan catabolic process"/>
    <property type="evidence" value="ECO:0007669"/>
    <property type="project" value="InterPro"/>
</dbReference>
<dbReference type="InterPro" id="IPR036881">
    <property type="entry name" value="Glyco_hydro_3_C_sf"/>
</dbReference>
<evidence type="ECO:0000256" key="3">
    <source>
        <dbReference type="ARBA" id="ARBA00022801"/>
    </source>
</evidence>
<dbReference type="Gene3D" id="3.20.20.300">
    <property type="entry name" value="Glycoside hydrolase, family 3, N-terminal domain"/>
    <property type="match status" value="1"/>
</dbReference>
<dbReference type="InterPro" id="IPR017853">
    <property type="entry name" value="GH"/>
</dbReference>
<dbReference type="InterPro" id="IPR013857">
    <property type="entry name" value="NADH-UbQ_OxRdtase-assoc_prot30"/>
</dbReference>
<dbReference type="GO" id="GO:0046556">
    <property type="term" value="F:alpha-L-arabinofuranosidase activity"/>
    <property type="evidence" value="ECO:0007669"/>
    <property type="project" value="TreeGrafter"/>
</dbReference>
<dbReference type="InterPro" id="IPR044993">
    <property type="entry name" value="BXL"/>
</dbReference>
<dbReference type="Gene3D" id="3.40.50.1700">
    <property type="entry name" value="Glycoside hydrolase family 3 C-terminal domain"/>
    <property type="match status" value="1"/>
</dbReference>
<dbReference type="GO" id="GO:0008422">
    <property type="term" value="F:beta-glucosidase activity"/>
    <property type="evidence" value="ECO:0007669"/>
    <property type="project" value="UniProtKB-ARBA"/>
</dbReference>
<organism evidence="6 7">
    <name type="scientific">Occallatibacter riparius</name>
    <dbReference type="NCBI Taxonomy" id="1002689"/>
    <lineage>
        <taxon>Bacteria</taxon>
        <taxon>Pseudomonadati</taxon>
        <taxon>Acidobacteriota</taxon>
        <taxon>Terriglobia</taxon>
        <taxon>Terriglobales</taxon>
        <taxon>Acidobacteriaceae</taxon>
        <taxon>Occallatibacter</taxon>
    </lineage>
</organism>
<dbReference type="PANTHER" id="PTHR42721">
    <property type="entry name" value="SUGAR HYDROLASE-RELATED"/>
    <property type="match status" value="1"/>
</dbReference>
<dbReference type="PANTHER" id="PTHR42721:SF3">
    <property type="entry name" value="BETA-D-XYLOSIDASE 5-RELATED"/>
    <property type="match status" value="1"/>
</dbReference>
<feature type="chain" id="PRO_5039930130" evidence="4">
    <location>
        <begin position="28"/>
        <end position="970"/>
    </location>
</feature>
<dbReference type="PRINTS" id="PR00133">
    <property type="entry name" value="GLHYDRLASE3"/>
</dbReference>
<dbReference type="KEGG" id="orp:MOP44_00670"/>
<dbReference type="AlphaFoldDB" id="A0A9J7BU53"/>
<accession>A0A9J7BU53</accession>
<name>A0A9J7BU53_9BACT</name>
<evidence type="ECO:0000256" key="2">
    <source>
        <dbReference type="ARBA" id="ARBA00022729"/>
    </source>
</evidence>
<dbReference type="GO" id="GO:0031222">
    <property type="term" value="P:arabinan catabolic process"/>
    <property type="evidence" value="ECO:0007669"/>
    <property type="project" value="TreeGrafter"/>
</dbReference>
<evidence type="ECO:0000256" key="4">
    <source>
        <dbReference type="SAM" id="SignalP"/>
    </source>
</evidence>
<proteinExistence type="inferred from homology"/>
<dbReference type="Proteomes" id="UP001059380">
    <property type="component" value="Chromosome"/>
</dbReference>
<reference evidence="6" key="1">
    <citation type="submission" date="2021-04" db="EMBL/GenBank/DDBJ databases">
        <title>Phylogenetic analysis of Acidobacteriaceae.</title>
        <authorList>
            <person name="Qiu L."/>
            <person name="Zhang Q."/>
        </authorList>
    </citation>
    <scope>NUCLEOTIDE SEQUENCE</scope>
    <source>
        <strain evidence="6">DSM 25168</strain>
    </source>
</reference>
<comment type="similarity">
    <text evidence="1">Belongs to the glycosyl hydrolase 3 family.</text>
</comment>
<dbReference type="Gene3D" id="2.60.40.10">
    <property type="entry name" value="Immunoglobulins"/>
    <property type="match status" value="1"/>
</dbReference>
<dbReference type="InterPro" id="IPR001764">
    <property type="entry name" value="Glyco_hydro_3_N"/>
</dbReference>
<dbReference type="Pfam" id="PF08547">
    <property type="entry name" value="CIA30"/>
    <property type="match status" value="1"/>
</dbReference>
<dbReference type="InterPro" id="IPR013783">
    <property type="entry name" value="Ig-like_fold"/>
</dbReference>
<dbReference type="Pfam" id="PF14310">
    <property type="entry name" value="Fn3-like"/>
    <property type="match status" value="1"/>
</dbReference>
<evidence type="ECO:0000313" key="6">
    <source>
        <dbReference type="EMBL" id="UWZ84462.1"/>
    </source>
</evidence>
<dbReference type="InterPro" id="IPR036962">
    <property type="entry name" value="Glyco_hydro_3_N_sf"/>
</dbReference>
<dbReference type="Gene3D" id="2.60.120.430">
    <property type="entry name" value="Galactose-binding lectin"/>
    <property type="match status" value="1"/>
</dbReference>
<dbReference type="InterPro" id="IPR026891">
    <property type="entry name" value="Fn3-like"/>
</dbReference>
<dbReference type="SMART" id="SM01217">
    <property type="entry name" value="Fn3_like"/>
    <property type="match status" value="1"/>
</dbReference>
<dbReference type="EMBL" id="CP093313">
    <property type="protein sequence ID" value="UWZ84462.1"/>
    <property type="molecule type" value="Genomic_DNA"/>
</dbReference>
<evidence type="ECO:0000256" key="1">
    <source>
        <dbReference type="ARBA" id="ARBA00005336"/>
    </source>
</evidence>
<feature type="domain" description="Fibronectin type III-like" evidence="5">
    <location>
        <begin position="704"/>
        <end position="773"/>
    </location>
</feature>
<keyword evidence="7" id="KW-1185">Reference proteome</keyword>